<name>A0A1H6TN20_9RHOB</name>
<feature type="transmembrane region" description="Helical" evidence="1">
    <location>
        <begin position="6"/>
        <end position="24"/>
    </location>
</feature>
<dbReference type="Pfam" id="PF20044">
    <property type="entry name" value="DUF6446"/>
    <property type="match status" value="1"/>
</dbReference>
<keyword evidence="1" id="KW-0812">Transmembrane</keyword>
<dbReference type="STRING" id="1227549.SAMN05444007_102328"/>
<evidence type="ECO:0000313" key="2">
    <source>
        <dbReference type="EMBL" id="SEI77615.1"/>
    </source>
</evidence>
<dbReference type="AlphaFoldDB" id="A0A1H6TN20"/>
<dbReference type="OrthoDB" id="7819947at2"/>
<reference evidence="2 3" key="1">
    <citation type="submission" date="2016-10" db="EMBL/GenBank/DDBJ databases">
        <authorList>
            <person name="de Groot N.N."/>
        </authorList>
    </citation>
    <scope>NUCLEOTIDE SEQUENCE [LARGE SCALE GENOMIC DNA]</scope>
    <source>
        <strain evidence="2 3">DSM 29340</strain>
    </source>
</reference>
<keyword evidence="1" id="KW-1133">Transmembrane helix</keyword>
<sequence length="176" mass="18898">MSGKILAMIVLVSAAIAGGALYYFQIYGYYYDVAAQPGRDVMLLPQDAEAPEPITYSEFRAIDADSSPIRYRACFETEAAPEALAATYMPAEAPEPLTAPGWFDCFDAVALADDLAAGRARAFIGQKNVHFGVDRIVAVTADGRGYAWNALNNCGRKTYDGTQVGEDCPPRPTAGQ</sequence>
<dbReference type="Proteomes" id="UP000199379">
    <property type="component" value="Unassembled WGS sequence"/>
</dbReference>
<gene>
    <name evidence="2" type="ORF">SAMN05444007_102328</name>
</gene>
<protein>
    <recommendedName>
        <fullName evidence="4">Histidine kinase</fullName>
    </recommendedName>
</protein>
<evidence type="ECO:0000256" key="1">
    <source>
        <dbReference type="SAM" id="Phobius"/>
    </source>
</evidence>
<accession>A0A1H6TN20</accession>
<dbReference type="RefSeq" id="WP_092362794.1">
    <property type="nucleotide sequence ID" value="NZ_BMGV01000002.1"/>
</dbReference>
<evidence type="ECO:0000313" key="3">
    <source>
        <dbReference type="Proteomes" id="UP000199379"/>
    </source>
</evidence>
<keyword evidence="1" id="KW-0472">Membrane</keyword>
<dbReference type="EMBL" id="FNYD01000002">
    <property type="protein sequence ID" value="SEI77615.1"/>
    <property type="molecule type" value="Genomic_DNA"/>
</dbReference>
<dbReference type="InterPro" id="IPR045616">
    <property type="entry name" value="DUF6446"/>
</dbReference>
<proteinExistence type="predicted"/>
<evidence type="ECO:0008006" key="4">
    <source>
        <dbReference type="Google" id="ProtNLM"/>
    </source>
</evidence>
<keyword evidence="3" id="KW-1185">Reference proteome</keyword>
<organism evidence="2 3">
    <name type="scientific">Cribrihabitans marinus</name>
    <dbReference type="NCBI Taxonomy" id="1227549"/>
    <lineage>
        <taxon>Bacteria</taxon>
        <taxon>Pseudomonadati</taxon>
        <taxon>Pseudomonadota</taxon>
        <taxon>Alphaproteobacteria</taxon>
        <taxon>Rhodobacterales</taxon>
        <taxon>Paracoccaceae</taxon>
        <taxon>Cribrihabitans</taxon>
    </lineage>
</organism>